<evidence type="ECO:0000256" key="2">
    <source>
        <dbReference type="PROSITE-ProRule" id="PRU00376"/>
    </source>
</evidence>
<dbReference type="CDD" id="cd16905">
    <property type="entry name" value="YEATS_Taf14_like"/>
    <property type="match status" value="1"/>
</dbReference>
<keyword evidence="5" id="KW-1185">Reference proteome</keyword>
<keyword evidence="1 2" id="KW-0539">Nucleus</keyword>
<dbReference type="InterPro" id="IPR038704">
    <property type="entry name" value="YEAST_sf"/>
</dbReference>
<protein>
    <recommendedName>
        <fullName evidence="3">YEATS domain-containing protein</fullName>
    </recommendedName>
</protein>
<dbReference type="OMA" id="DAYIVEY"/>
<dbReference type="eggNOG" id="KOG3149">
    <property type="taxonomic scope" value="Eukaryota"/>
</dbReference>
<feature type="domain" description="YEATS" evidence="3">
    <location>
        <begin position="1"/>
        <end position="134"/>
    </location>
</feature>
<dbReference type="GO" id="GO:0006355">
    <property type="term" value="P:regulation of DNA-templated transcription"/>
    <property type="evidence" value="ECO:0007669"/>
    <property type="project" value="InterPro"/>
</dbReference>
<dbReference type="KEGG" id="tpf:TPHA_0F03180"/>
<dbReference type="Gene3D" id="2.60.40.1970">
    <property type="entry name" value="YEATS domain"/>
    <property type="match status" value="1"/>
</dbReference>
<dbReference type="GeneID" id="11535490"/>
<dbReference type="InterPro" id="IPR055129">
    <property type="entry name" value="YEATS_dom"/>
</dbReference>
<name>G8BUL3_TETPH</name>
<evidence type="ECO:0000256" key="1">
    <source>
        <dbReference type="ARBA" id="ARBA00023242"/>
    </source>
</evidence>
<dbReference type="AlphaFoldDB" id="G8BUL3"/>
<organism evidence="4 5">
    <name type="scientific">Tetrapisispora phaffii (strain ATCC 24235 / CBS 4417 / NBRC 1672 / NRRL Y-8282 / UCD 70-5)</name>
    <name type="common">Yeast</name>
    <name type="synonym">Fabospora phaffii</name>
    <dbReference type="NCBI Taxonomy" id="1071381"/>
    <lineage>
        <taxon>Eukaryota</taxon>
        <taxon>Fungi</taxon>
        <taxon>Dikarya</taxon>
        <taxon>Ascomycota</taxon>
        <taxon>Saccharomycotina</taxon>
        <taxon>Saccharomycetes</taxon>
        <taxon>Saccharomycetales</taxon>
        <taxon>Saccharomycetaceae</taxon>
        <taxon>Tetrapisispora</taxon>
    </lineage>
</organism>
<dbReference type="GO" id="GO:0000785">
    <property type="term" value="C:chromatin"/>
    <property type="evidence" value="ECO:0007669"/>
    <property type="project" value="UniProtKB-ARBA"/>
</dbReference>
<dbReference type="GO" id="GO:0005634">
    <property type="term" value="C:nucleus"/>
    <property type="evidence" value="ECO:0007669"/>
    <property type="project" value="UniProtKB-SubCell"/>
</dbReference>
<proteinExistence type="predicted"/>
<evidence type="ECO:0000313" key="4">
    <source>
        <dbReference type="EMBL" id="CCE63799.1"/>
    </source>
</evidence>
<evidence type="ECO:0000313" key="5">
    <source>
        <dbReference type="Proteomes" id="UP000005666"/>
    </source>
</evidence>
<dbReference type="Proteomes" id="UP000005666">
    <property type="component" value="Chromosome 6"/>
</dbReference>
<dbReference type="EMBL" id="HE612861">
    <property type="protein sequence ID" value="CCE63799.1"/>
    <property type="molecule type" value="Genomic_DNA"/>
</dbReference>
<reference evidence="4 5" key="1">
    <citation type="journal article" date="2011" name="Proc. Natl. Acad. Sci. U.S.A.">
        <title>Evolutionary erosion of yeast sex chromosomes by mating-type switching accidents.</title>
        <authorList>
            <person name="Gordon J.L."/>
            <person name="Armisen D."/>
            <person name="Proux-Wera E."/>
            <person name="Oheigeartaigh S.S."/>
            <person name="Byrne K.P."/>
            <person name="Wolfe K.H."/>
        </authorList>
    </citation>
    <scope>NUCLEOTIDE SEQUENCE [LARGE SCALE GENOMIC DNA]</scope>
    <source>
        <strain evidence="5">ATCC 24235 / CBS 4417 / NBRC 1672 / NRRL Y-8282 / UCD 70-5</strain>
    </source>
</reference>
<dbReference type="HOGENOM" id="CLU_078004_0_0_1"/>
<sequence>MEIPHINLTLRINTINTRIKGQYEGGLPLRHWTVSLTVLDDKRNTIYPKIFDAITFYLHPSFSNHTRIIKNYPYTLSEVGWGEFDIRMKGTFLDDIGTFILDHPLLFDNTEYYIDYEIQVPYHTKKLRNELIGFFAIEYNNTTREKLDDKKLVNLKRGLNNLKLCTEDTLTEVMDLILSHPAVQNRVEQYPRTEDFYMDVAQFSDDLLIQLYAYLEEHDIIKLDARVFKGTNKFNYL</sequence>
<dbReference type="Pfam" id="PF03366">
    <property type="entry name" value="YEATS"/>
    <property type="match status" value="1"/>
</dbReference>
<gene>
    <name evidence="4" type="primary">TPHA0F03180</name>
    <name evidence="4" type="ordered locus">TPHA_0F03180</name>
</gene>
<comment type="subcellular location">
    <subcellularLocation>
        <location evidence="2">Nucleus</location>
    </subcellularLocation>
</comment>
<evidence type="ECO:0000259" key="3">
    <source>
        <dbReference type="PROSITE" id="PS51037"/>
    </source>
</evidence>
<dbReference type="STRING" id="1071381.G8BUL3"/>
<dbReference type="PROSITE" id="PS51037">
    <property type="entry name" value="YEATS"/>
    <property type="match status" value="1"/>
</dbReference>
<accession>G8BUL3</accession>
<dbReference type="InterPro" id="IPR005033">
    <property type="entry name" value="YEATS"/>
</dbReference>
<dbReference type="OrthoDB" id="1741717at2759"/>
<dbReference type="RefSeq" id="XP_003686233.1">
    <property type="nucleotide sequence ID" value="XM_003686185.1"/>
</dbReference>
<dbReference type="PANTHER" id="PTHR23195">
    <property type="entry name" value="YEATS DOMAIN"/>
    <property type="match status" value="1"/>
</dbReference>